<dbReference type="PANTHER" id="PTHR12053:SF3">
    <property type="entry name" value="CARBOXYPEPTIDASE Q"/>
    <property type="match status" value="1"/>
</dbReference>
<evidence type="ECO:0000256" key="19">
    <source>
        <dbReference type="ARBA" id="ARBA00025833"/>
    </source>
</evidence>
<comment type="subunit">
    <text evidence="19">Homodimer. The monomeric form is inactive while the homodimer is active.</text>
</comment>
<protein>
    <recommendedName>
        <fullName evidence="5">Carboxypeptidase Q</fullName>
    </recommendedName>
    <alternativeName>
        <fullName evidence="20">Plasma glutamate carboxypeptidase</fullName>
    </alternativeName>
</protein>
<keyword evidence="16" id="KW-0865">Zymogen</keyword>
<evidence type="ECO:0000256" key="17">
    <source>
        <dbReference type="ARBA" id="ARBA00023180"/>
    </source>
</evidence>
<keyword evidence="13" id="KW-0862">Zinc</keyword>
<sequence>MPTSPTRTTESADSKAVERVRERRDALAPAIARTWTDDEPWRFLTDLTALGSRMAGGEGERRAAEIVADAFERAGLSDVEADPFEIDAWERGSADLRLTVPGRDGETAIREFDAIALPYSPGESVAGELVDVGYGTPAEIDDRDVEGRIAVASTTTPPGGRFVHRMEKFGYAIEAGAVGFVFVNHLDGQLPPTGSLTFGEEAESVAVGVSKETGAWLREYAVGGRADGDLSVGTDGDRPADTDAVDAELTVEASTGPGESRNVVGRAGPDTDERLLLLAHYDAHDIAEGALDNGCGIATVATAAGILTEADLPIGVDVVAVGAEEVGLLGSEHLADRLDLDRVRAVVNVDGAGRHRDLVALTHASAAAESVADAVSTAVRQPIAVTPELHPFSDQWPFVRRGVPALQLHSDSGDRGRGWGHTHADTRDKVDDRNVREHAILTALLLAEFAASERAVPRLDREDLAAEFREADFEPGMRAAGLWPDDWA</sequence>
<dbReference type="SUPFAM" id="SSF52025">
    <property type="entry name" value="PA domain"/>
    <property type="match status" value="1"/>
</dbReference>
<dbReference type="Gene3D" id="3.40.630.10">
    <property type="entry name" value="Zn peptidases"/>
    <property type="match status" value="1"/>
</dbReference>
<dbReference type="Gene3D" id="3.50.30.30">
    <property type="match status" value="1"/>
</dbReference>
<reference evidence="23 24" key="1">
    <citation type="journal article" date="2019" name="Int. J. Syst. Evol. Microbiol.">
        <title>The Global Catalogue of Microorganisms (GCM) 10K type strain sequencing project: providing services to taxonomists for standard genome sequencing and annotation.</title>
        <authorList>
            <consortium name="The Broad Institute Genomics Platform"/>
            <consortium name="The Broad Institute Genome Sequencing Center for Infectious Disease"/>
            <person name="Wu L."/>
            <person name="Ma J."/>
        </authorList>
    </citation>
    <scope>NUCLEOTIDE SEQUENCE [LARGE SCALE GENOMIC DNA]</scope>
    <source>
        <strain evidence="23 24">Y73</strain>
    </source>
</reference>
<dbReference type="RefSeq" id="WP_379770361.1">
    <property type="nucleotide sequence ID" value="NZ_JBHSXI010000023.1"/>
</dbReference>
<evidence type="ECO:0000256" key="15">
    <source>
        <dbReference type="ARBA" id="ARBA00023049"/>
    </source>
</evidence>
<keyword evidence="9" id="KW-0479">Metal-binding</keyword>
<dbReference type="InterPro" id="IPR007484">
    <property type="entry name" value="Peptidase_M28"/>
</dbReference>
<keyword evidence="18" id="KW-0458">Lysosome</keyword>
<dbReference type="PANTHER" id="PTHR12053">
    <property type="entry name" value="PROTEASE FAMILY M28 PLASMA GLUTAMATE CARBOXYPEPTIDASE-RELATED"/>
    <property type="match status" value="1"/>
</dbReference>
<accession>A0ABD5ULX7</accession>
<dbReference type="AlphaFoldDB" id="A0ABD5ULX7"/>
<keyword evidence="11" id="KW-0378">Hydrolase</keyword>
<evidence type="ECO:0000256" key="7">
    <source>
        <dbReference type="ARBA" id="ARBA00022645"/>
    </source>
</evidence>
<evidence type="ECO:0000259" key="22">
    <source>
        <dbReference type="Pfam" id="PF04389"/>
    </source>
</evidence>
<evidence type="ECO:0000256" key="18">
    <source>
        <dbReference type="ARBA" id="ARBA00023228"/>
    </source>
</evidence>
<dbReference type="GO" id="GO:0008237">
    <property type="term" value="F:metallopeptidase activity"/>
    <property type="evidence" value="ECO:0007669"/>
    <property type="project" value="UniProtKB-KW"/>
</dbReference>
<dbReference type="GO" id="GO:0004180">
    <property type="term" value="F:carboxypeptidase activity"/>
    <property type="evidence" value="ECO:0007669"/>
    <property type="project" value="UniProtKB-KW"/>
</dbReference>
<keyword evidence="12" id="KW-0256">Endoplasmic reticulum</keyword>
<dbReference type="Pfam" id="PF04389">
    <property type="entry name" value="Peptidase_M28"/>
    <property type="match status" value="1"/>
</dbReference>
<dbReference type="InterPro" id="IPR003137">
    <property type="entry name" value="PA_domain"/>
</dbReference>
<evidence type="ECO:0000256" key="5">
    <source>
        <dbReference type="ARBA" id="ARBA00014116"/>
    </source>
</evidence>
<evidence type="ECO:0000256" key="12">
    <source>
        <dbReference type="ARBA" id="ARBA00022824"/>
    </source>
</evidence>
<dbReference type="GO" id="GO:0006508">
    <property type="term" value="P:proteolysis"/>
    <property type="evidence" value="ECO:0007669"/>
    <property type="project" value="UniProtKB-KW"/>
</dbReference>
<organism evidence="23 24">
    <name type="scientific">Halorubrum trueperi</name>
    <dbReference type="NCBI Taxonomy" id="2004704"/>
    <lineage>
        <taxon>Archaea</taxon>
        <taxon>Methanobacteriati</taxon>
        <taxon>Methanobacteriota</taxon>
        <taxon>Stenosarchaea group</taxon>
        <taxon>Halobacteria</taxon>
        <taxon>Halobacteriales</taxon>
        <taxon>Haloferacaceae</taxon>
        <taxon>Halorubrum</taxon>
    </lineage>
</organism>
<dbReference type="SUPFAM" id="SSF53187">
    <property type="entry name" value="Zn-dependent exopeptidases"/>
    <property type="match status" value="1"/>
</dbReference>
<keyword evidence="14" id="KW-0333">Golgi apparatus</keyword>
<keyword evidence="15" id="KW-0482">Metalloprotease</keyword>
<evidence type="ECO:0000256" key="14">
    <source>
        <dbReference type="ARBA" id="ARBA00023034"/>
    </source>
</evidence>
<dbReference type="Proteomes" id="UP001596333">
    <property type="component" value="Unassembled WGS sequence"/>
</dbReference>
<keyword evidence="10" id="KW-0732">Signal</keyword>
<dbReference type="GO" id="GO:0046872">
    <property type="term" value="F:metal ion binding"/>
    <property type="evidence" value="ECO:0007669"/>
    <property type="project" value="UniProtKB-KW"/>
</dbReference>
<evidence type="ECO:0000256" key="9">
    <source>
        <dbReference type="ARBA" id="ARBA00022723"/>
    </source>
</evidence>
<evidence type="ECO:0000256" key="1">
    <source>
        <dbReference type="ARBA" id="ARBA00004240"/>
    </source>
</evidence>
<evidence type="ECO:0000256" key="2">
    <source>
        <dbReference type="ARBA" id="ARBA00004371"/>
    </source>
</evidence>
<dbReference type="EMBL" id="JBHSXI010000023">
    <property type="protein sequence ID" value="MFC6890432.1"/>
    <property type="molecule type" value="Genomic_DNA"/>
</dbReference>
<feature type="domain" description="Peptidase M28" evidence="22">
    <location>
        <begin position="262"/>
        <end position="442"/>
    </location>
</feature>
<dbReference type="GO" id="GO:0005764">
    <property type="term" value="C:lysosome"/>
    <property type="evidence" value="ECO:0007669"/>
    <property type="project" value="UniProtKB-SubCell"/>
</dbReference>
<evidence type="ECO:0000256" key="4">
    <source>
        <dbReference type="ARBA" id="ARBA00004613"/>
    </source>
</evidence>
<name>A0ABD5ULX7_9EURY</name>
<dbReference type="GO" id="GO:0005576">
    <property type="term" value="C:extracellular region"/>
    <property type="evidence" value="ECO:0007669"/>
    <property type="project" value="UniProtKB-SubCell"/>
</dbReference>
<evidence type="ECO:0000259" key="21">
    <source>
        <dbReference type="Pfam" id="PF02225"/>
    </source>
</evidence>
<proteinExistence type="predicted"/>
<gene>
    <name evidence="23" type="ORF">ACFQEY_15670</name>
</gene>
<evidence type="ECO:0000256" key="3">
    <source>
        <dbReference type="ARBA" id="ARBA00004555"/>
    </source>
</evidence>
<dbReference type="Pfam" id="PF02225">
    <property type="entry name" value="PA"/>
    <property type="match status" value="1"/>
</dbReference>
<evidence type="ECO:0000256" key="16">
    <source>
        <dbReference type="ARBA" id="ARBA00023145"/>
    </source>
</evidence>
<feature type="domain" description="PA" evidence="21">
    <location>
        <begin position="125"/>
        <end position="217"/>
    </location>
</feature>
<evidence type="ECO:0000256" key="8">
    <source>
        <dbReference type="ARBA" id="ARBA00022670"/>
    </source>
</evidence>
<evidence type="ECO:0000256" key="11">
    <source>
        <dbReference type="ARBA" id="ARBA00022801"/>
    </source>
</evidence>
<evidence type="ECO:0000256" key="13">
    <source>
        <dbReference type="ARBA" id="ARBA00022833"/>
    </source>
</evidence>
<evidence type="ECO:0000256" key="10">
    <source>
        <dbReference type="ARBA" id="ARBA00022729"/>
    </source>
</evidence>
<evidence type="ECO:0000313" key="23">
    <source>
        <dbReference type="EMBL" id="MFC6890432.1"/>
    </source>
</evidence>
<keyword evidence="24" id="KW-1185">Reference proteome</keyword>
<keyword evidence="8" id="KW-0645">Protease</keyword>
<evidence type="ECO:0000313" key="24">
    <source>
        <dbReference type="Proteomes" id="UP001596333"/>
    </source>
</evidence>
<evidence type="ECO:0000256" key="20">
    <source>
        <dbReference type="ARBA" id="ARBA00033328"/>
    </source>
</evidence>
<comment type="subcellular location">
    <subcellularLocation>
        <location evidence="1">Endoplasmic reticulum</location>
    </subcellularLocation>
    <subcellularLocation>
        <location evidence="3">Golgi apparatus</location>
    </subcellularLocation>
    <subcellularLocation>
        <location evidence="2">Lysosome</location>
    </subcellularLocation>
    <subcellularLocation>
        <location evidence="4">Secreted</location>
    </subcellularLocation>
</comment>
<evidence type="ECO:0000256" key="6">
    <source>
        <dbReference type="ARBA" id="ARBA00022525"/>
    </source>
</evidence>
<dbReference type="InterPro" id="IPR039866">
    <property type="entry name" value="CPQ"/>
</dbReference>
<dbReference type="InterPro" id="IPR046450">
    <property type="entry name" value="PA_dom_sf"/>
</dbReference>
<keyword evidence="7" id="KW-0121">Carboxypeptidase</keyword>
<keyword evidence="17" id="KW-0325">Glycoprotein</keyword>
<keyword evidence="6" id="KW-0964">Secreted</keyword>
<comment type="caution">
    <text evidence="23">The sequence shown here is derived from an EMBL/GenBank/DDBJ whole genome shotgun (WGS) entry which is preliminary data.</text>
</comment>